<dbReference type="Proteomes" id="UP000681967">
    <property type="component" value="Unassembled WGS sequence"/>
</dbReference>
<dbReference type="EMBL" id="CAJOBH010066515">
    <property type="protein sequence ID" value="CAF4450908.1"/>
    <property type="molecule type" value="Genomic_DNA"/>
</dbReference>
<organism evidence="3 4">
    <name type="scientific">Rotaria magnacalcarata</name>
    <dbReference type="NCBI Taxonomy" id="392030"/>
    <lineage>
        <taxon>Eukaryota</taxon>
        <taxon>Metazoa</taxon>
        <taxon>Spiralia</taxon>
        <taxon>Gnathifera</taxon>
        <taxon>Rotifera</taxon>
        <taxon>Eurotatoria</taxon>
        <taxon>Bdelloidea</taxon>
        <taxon>Philodinida</taxon>
        <taxon>Philodinidae</taxon>
        <taxon>Rotaria</taxon>
    </lineage>
</organism>
<feature type="domain" description="Atos-like C-terminal" evidence="1">
    <location>
        <begin position="1"/>
        <end position="39"/>
    </location>
</feature>
<dbReference type="EMBL" id="CAJOBH010108332">
    <property type="protein sequence ID" value="CAF4648636.1"/>
    <property type="molecule type" value="Genomic_DNA"/>
</dbReference>
<accession>A0A8S3A2T1</accession>
<evidence type="ECO:0000313" key="3">
    <source>
        <dbReference type="EMBL" id="CAF4648636.1"/>
    </source>
</evidence>
<proteinExistence type="predicted"/>
<feature type="non-terminal residue" evidence="3">
    <location>
        <position position="40"/>
    </location>
</feature>
<sequence length="40" mass="4654">MHSDIRLIFARNKLDYDDRTAGGKVQLVTLTDMPTPKYWS</sequence>
<evidence type="ECO:0000313" key="4">
    <source>
        <dbReference type="Proteomes" id="UP000681967"/>
    </source>
</evidence>
<name>A0A8S3A2T1_9BILA</name>
<gene>
    <name evidence="2" type="ORF">BYL167_LOCUS33751</name>
    <name evidence="3" type="ORF">BYL167_LOCUS42068</name>
</gene>
<reference evidence="3" key="1">
    <citation type="submission" date="2021-02" db="EMBL/GenBank/DDBJ databases">
        <authorList>
            <person name="Nowell W R."/>
        </authorList>
    </citation>
    <scope>NUCLEOTIDE SEQUENCE</scope>
</reference>
<evidence type="ECO:0000313" key="2">
    <source>
        <dbReference type="EMBL" id="CAF4450908.1"/>
    </source>
</evidence>
<comment type="caution">
    <text evidence="3">The sequence shown here is derived from an EMBL/GenBank/DDBJ whole genome shotgun (WGS) entry which is preliminary data.</text>
</comment>
<evidence type="ECO:0000259" key="1">
    <source>
        <dbReference type="Pfam" id="PF13889"/>
    </source>
</evidence>
<dbReference type="InterPro" id="IPR033473">
    <property type="entry name" value="Atos-like_C"/>
</dbReference>
<dbReference type="Pfam" id="PF13889">
    <property type="entry name" value="Chromosome_seg"/>
    <property type="match status" value="1"/>
</dbReference>
<dbReference type="AlphaFoldDB" id="A0A8S3A2T1"/>
<protein>
    <recommendedName>
        <fullName evidence="1">Atos-like C-terminal domain-containing protein</fullName>
    </recommendedName>
</protein>